<keyword evidence="3" id="KW-1185">Reference proteome</keyword>
<protein>
    <recommendedName>
        <fullName evidence="4">Secreted protein</fullName>
    </recommendedName>
</protein>
<organism evidence="2 3">
    <name type="scientific">Nocardioides astragali</name>
    <dbReference type="NCBI Taxonomy" id="1776736"/>
    <lineage>
        <taxon>Bacteria</taxon>
        <taxon>Bacillati</taxon>
        <taxon>Actinomycetota</taxon>
        <taxon>Actinomycetes</taxon>
        <taxon>Propionibacteriales</taxon>
        <taxon>Nocardioidaceae</taxon>
        <taxon>Nocardioides</taxon>
    </lineage>
</organism>
<evidence type="ECO:0000256" key="1">
    <source>
        <dbReference type="SAM" id="SignalP"/>
    </source>
</evidence>
<reference evidence="3" key="1">
    <citation type="journal article" date="2019" name="Int. J. Syst. Evol. Microbiol.">
        <title>The Global Catalogue of Microorganisms (GCM) 10K type strain sequencing project: providing services to taxonomists for standard genome sequencing and annotation.</title>
        <authorList>
            <consortium name="The Broad Institute Genomics Platform"/>
            <consortium name="The Broad Institute Genome Sequencing Center for Infectious Disease"/>
            <person name="Wu L."/>
            <person name="Ma J."/>
        </authorList>
    </citation>
    <scope>NUCLEOTIDE SEQUENCE [LARGE SCALE GENOMIC DNA]</scope>
    <source>
        <strain evidence="3">FCH27</strain>
    </source>
</reference>
<dbReference type="Proteomes" id="UP001596524">
    <property type="component" value="Unassembled WGS sequence"/>
</dbReference>
<keyword evidence="1" id="KW-0732">Signal</keyword>
<comment type="caution">
    <text evidence="2">The sequence shown here is derived from an EMBL/GenBank/DDBJ whole genome shotgun (WGS) entry which is preliminary data.</text>
</comment>
<dbReference type="EMBL" id="JBHTCH010000020">
    <property type="protein sequence ID" value="MFC7362018.1"/>
    <property type="molecule type" value="Genomic_DNA"/>
</dbReference>
<evidence type="ECO:0000313" key="3">
    <source>
        <dbReference type="Proteomes" id="UP001596524"/>
    </source>
</evidence>
<feature type="chain" id="PRO_5045654097" description="Secreted protein" evidence="1">
    <location>
        <begin position="25"/>
        <end position="87"/>
    </location>
</feature>
<gene>
    <name evidence="2" type="ORF">ACFQO6_17225</name>
</gene>
<feature type="signal peptide" evidence="1">
    <location>
        <begin position="1"/>
        <end position="24"/>
    </location>
</feature>
<sequence length="87" mass="9467">MNIITTVRTCVVAATFGAASLALSSCGEEVQPPEQEIGVVLPEPETKHYEPACNTRAAVRPCPEKKSRSGTGTRNRMEFEDEFVLGR</sequence>
<dbReference type="RefSeq" id="WP_255892452.1">
    <property type="nucleotide sequence ID" value="NZ_JAFMZM010000006.1"/>
</dbReference>
<evidence type="ECO:0008006" key="4">
    <source>
        <dbReference type="Google" id="ProtNLM"/>
    </source>
</evidence>
<accession>A0ABW2N727</accession>
<evidence type="ECO:0000313" key="2">
    <source>
        <dbReference type="EMBL" id="MFC7362018.1"/>
    </source>
</evidence>
<name>A0ABW2N727_9ACTN</name>
<proteinExistence type="predicted"/>